<dbReference type="FunFam" id="1.20.1440.230:FF:000001">
    <property type="entry name" value="Mitochondrial NADH dehydrogenase flavoprotein 1"/>
    <property type="match status" value="1"/>
</dbReference>
<dbReference type="FunFam" id="3.40.50.11540:FF:000001">
    <property type="entry name" value="NADH dehydrogenase [ubiquinone] flavoprotein 1, mitochondrial"/>
    <property type="match status" value="1"/>
</dbReference>
<comment type="cofactor">
    <cofactor evidence="1 13">
        <name>FMN</name>
        <dbReference type="ChEBI" id="CHEBI:58210"/>
    </cofactor>
</comment>
<dbReference type="Pfam" id="PF01512">
    <property type="entry name" value="Complex1_51K"/>
    <property type="match status" value="1"/>
</dbReference>
<dbReference type="GO" id="GO:0048038">
    <property type="term" value="F:quinone binding"/>
    <property type="evidence" value="ECO:0007669"/>
    <property type="project" value="UniProtKB-KW"/>
</dbReference>
<comment type="similarity">
    <text evidence="3 13">Belongs to the complex I 51 kDa subunit family.</text>
</comment>
<evidence type="ECO:0000313" key="16">
    <source>
        <dbReference type="EMBL" id="ADV64204.1"/>
    </source>
</evidence>
<dbReference type="Gene3D" id="1.20.1440.230">
    <property type="entry name" value="NADH-ubiquinone oxidoreductase 51kDa subunit, iron-sulphur binding domain"/>
    <property type="match status" value="1"/>
</dbReference>
<dbReference type="GO" id="GO:0010181">
    <property type="term" value="F:FMN binding"/>
    <property type="evidence" value="ECO:0007669"/>
    <property type="project" value="InterPro"/>
</dbReference>
<dbReference type="SUPFAM" id="SSF142984">
    <property type="entry name" value="Nqo1 middle domain-like"/>
    <property type="match status" value="1"/>
</dbReference>
<evidence type="ECO:0000256" key="8">
    <source>
        <dbReference type="ARBA" id="ARBA00022967"/>
    </source>
</evidence>
<dbReference type="HOGENOM" id="CLU_014881_0_1_0"/>
<feature type="region of interest" description="Disordered" evidence="14">
    <location>
        <begin position="453"/>
        <end position="475"/>
    </location>
</feature>
<dbReference type="NCBIfam" id="NF010120">
    <property type="entry name" value="PRK13596.1"/>
    <property type="match status" value="1"/>
</dbReference>
<reference key="1">
    <citation type="submission" date="2010-11" db="EMBL/GenBank/DDBJ databases">
        <title>The complete sequence of chromosome of Isophaera pallida ATCC 43644.</title>
        <authorList>
            <consortium name="US DOE Joint Genome Institute (JGI-PGF)"/>
            <person name="Lucas S."/>
            <person name="Copeland A."/>
            <person name="Lapidus A."/>
            <person name="Bruce D."/>
            <person name="Goodwin L."/>
            <person name="Pitluck S."/>
            <person name="Kyrpides N."/>
            <person name="Mavromatis K."/>
            <person name="Pagani I."/>
            <person name="Ivanova N."/>
            <person name="Saunders E."/>
            <person name="Brettin T."/>
            <person name="Detter J.C."/>
            <person name="Han C."/>
            <person name="Tapia R."/>
            <person name="Land M."/>
            <person name="Hauser L."/>
            <person name="Markowitz V."/>
            <person name="Cheng J.-F."/>
            <person name="Hugenholtz P."/>
            <person name="Woyke T."/>
            <person name="Wu D."/>
            <person name="Eisen J.A."/>
        </authorList>
    </citation>
    <scope>NUCLEOTIDE SEQUENCE</scope>
    <source>
        <strain>ATCC 43644</strain>
    </source>
</reference>
<evidence type="ECO:0000256" key="7">
    <source>
        <dbReference type="ARBA" id="ARBA00022723"/>
    </source>
</evidence>
<dbReference type="InterPro" id="IPR037207">
    <property type="entry name" value="Nuop51_4Fe4S-bd_sf"/>
</dbReference>
<keyword evidence="5 13" id="KW-0285">Flavoprotein</keyword>
<evidence type="ECO:0000256" key="6">
    <source>
        <dbReference type="ARBA" id="ARBA00022643"/>
    </source>
</evidence>
<dbReference type="GO" id="GO:0003954">
    <property type="term" value="F:NADH dehydrogenase activity"/>
    <property type="evidence" value="ECO:0007669"/>
    <property type="project" value="TreeGrafter"/>
</dbReference>
<dbReference type="InterPro" id="IPR037225">
    <property type="entry name" value="Nuo51_FMN-bd_sf"/>
</dbReference>
<protein>
    <recommendedName>
        <fullName evidence="13">NADH-quinone oxidoreductase subunit F</fullName>
        <ecNumber evidence="13">7.1.1.-</ecNumber>
    </recommendedName>
</protein>
<evidence type="ECO:0000259" key="15">
    <source>
        <dbReference type="SMART" id="SM00928"/>
    </source>
</evidence>
<dbReference type="OrthoDB" id="9761899at2"/>
<organism evidence="16 17">
    <name type="scientific">Isosphaera pallida (strain ATCC 43644 / DSM 9630 / IS1B)</name>
    <dbReference type="NCBI Taxonomy" id="575540"/>
    <lineage>
        <taxon>Bacteria</taxon>
        <taxon>Pseudomonadati</taxon>
        <taxon>Planctomycetota</taxon>
        <taxon>Planctomycetia</taxon>
        <taxon>Isosphaerales</taxon>
        <taxon>Isosphaeraceae</taxon>
        <taxon>Isosphaera</taxon>
    </lineage>
</organism>
<reference evidence="16 17" key="2">
    <citation type="journal article" date="2011" name="Stand. Genomic Sci.">
        <title>Complete genome sequence of Isosphaera pallida type strain (IS1B).</title>
        <authorList>
            <consortium name="US DOE Joint Genome Institute (JGI-PGF)"/>
            <person name="Goker M."/>
            <person name="Cleland D."/>
            <person name="Saunders E."/>
            <person name="Lapidus A."/>
            <person name="Nolan M."/>
            <person name="Lucas S."/>
            <person name="Hammon N."/>
            <person name="Deshpande S."/>
            <person name="Cheng J.F."/>
            <person name="Tapia R."/>
            <person name="Han C."/>
            <person name="Goodwin L."/>
            <person name="Pitluck S."/>
            <person name="Liolios K."/>
            <person name="Pagani I."/>
            <person name="Ivanova N."/>
            <person name="Mavromatis K."/>
            <person name="Pati A."/>
            <person name="Chen A."/>
            <person name="Palaniappan K."/>
            <person name="Land M."/>
            <person name="Hauser L."/>
            <person name="Chang Y.J."/>
            <person name="Jeffries C.D."/>
            <person name="Detter J.C."/>
            <person name="Beck B."/>
            <person name="Woyke T."/>
            <person name="Bristow J."/>
            <person name="Eisen J.A."/>
            <person name="Markowitz V."/>
            <person name="Hugenholtz P."/>
            <person name="Kyrpides N.C."/>
            <person name="Klenk H.P."/>
        </authorList>
    </citation>
    <scope>NUCLEOTIDE SEQUENCE [LARGE SCALE GENOMIC DNA]</scope>
    <source>
        <strain evidence="17">ATCC 43644 / DSM 9630 / IS1B</strain>
    </source>
</reference>
<keyword evidence="7 13" id="KW-0479">Metal-binding</keyword>
<dbReference type="GO" id="GO:0051539">
    <property type="term" value="F:4 iron, 4 sulfur cluster binding"/>
    <property type="evidence" value="ECO:0007669"/>
    <property type="project" value="UniProtKB-UniRule"/>
</dbReference>
<dbReference type="SUPFAM" id="SSF140490">
    <property type="entry name" value="Nqo1C-terminal domain-like"/>
    <property type="match status" value="1"/>
</dbReference>
<keyword evidence="4 13" id="KW-0004">4Fe-4S</keyword>
<dbReference type="Gene3D" id="6.10.250.1450">
    <property type="match status" value="1"/>
</dbReference>
<dbReference type="PANTHER" id="PTHR11780">
    <property type="entry name" value="NADH-UBIQUINONE OXIDOREDUCTASE FLAVOPROTEIN 1 NDUFV1"/>
    <property type="match status" value="1"/>
</dbReference>
<evidence type="ECO:0000256" key="10">
    <source>
        <dbReference type="ARBA" id="ARBA00023014"/>
    </source>
</evidence>
<dbReference type="GO" id="GO:0045333">
    <property type="term" value="P:cellular respiration"/>
    <property type="evidence" value="ECO:0007669"/>
    <property type="project" value="TreeGrafter"/>
</dbReference>
<dbReference type="PROSITE" id="PS00645">
    <property type="entry name" value="COMPLEX1_51K_2"/>
    <property type="match status" value="1"/>
</dbReference>
<dbReference type="GO" id="GO:0046872">
    <property type="term" value="F:metal ion binding"/>
    <property type="evidence" value="ECO:0007669"/>
    <property type="project" value="UniProtKB-KW"/>
</dbReference>
<evidence type="ECO:0000256" key="3">
    <source>
        <dbReference type="ARBA" id="ARBA00007523"/>
    </source>
</evidence>
<keyword evidence="10 13" id="KW-0411">Iron-sulfur</keyword>
<keyword evidence="17" id="KW-1185">Reference proteome</keyword>
<dbReference type="SMART" id="SM00928">
    <property type="entry name" value="NADH_4Fe-4S"/>
    <property type="match status" value="1"/>
</dbReference>
<dbReference type="GO" id="GO:0051287">
    <property type="term" value="F:NAD binding"/>
    <property type="evidence" value="ECO:0007669"/>
    <property type="project" value="UniProtKB-UniRule"/>
</dbReference>
<comment type="cofactor">
    <cofactor evidence="2 13">
        <name>[4Fe-4S] cluster</name>
        <dbReference type="ChEBI" id="CHEBI:49883"/>
    </cofactor>
</comment>
<dbReference type="NCBIfam" id="TIGR01959">
    <property type="entry name" value="nuoF_fam"/>
    <property type="match status" value="1"/>
</dbReference>
<dbReference type="InterPro" id="IPR011538">
    <property type="entry name" value="Nuo51_FMN-bd"/>
</dbReference>
<comment type="function">
    <text evidence="13">NDH-1 shuttles electrons from NADH, via FMN and iron-sulfur (Fe-S) centers, to quinones in the respiratory chain.</text>
</comment>
<gene>
    <name evidence="16" type="ordered locus">Isop_3647</name>
</gene>
<dbReference type="SUPFAM" id="SSF142019">
    <property type="entry name" value="Nqo1 FMN-binding domain-like"/>
    <property type="match status" value="1"/>
</dbReference>
<keyword evidence="6 13" id="KW-0288">FMN</keyword>
<dbReference type="Pfam" id="PF10589">
    <property type="entry name" value="NADH_4Fe-4S"/>
    <property type="match status" value="1"/>
</dbReference>
<evidence type="ECO:0000313" key="17">
    <source>
        <dbReference type="Proteomes" id="UP000008631"/>
    </source>
</evidence>
<dbReference type="InterPro" id="IPR019575">
    <property type="entry name" value="Nuop51_4Fe4S-bd"/>
</dbReference>
<dbReference type="AlphaFoldDB" id="E8QZ75"/>
<dbReference type="Gene3D" id="3.10.20.600">
    <property type="match status" value="1"/>
</dbReference>
<dbReference type="InterPro" id="IPR011537">
    <property type="entry name" value="NADH-UbQ_OxRdtase_suF"/>
</dbReference>
<keyword evidence="16" id="KW-0560">Oxidoreductase</keyword>
<dbReference type="FunCoup" id="E8QZ75">
    <property type="interactions" value="395"/>
</dbReference>
<keyword evidence="13" id="KW-0874">Quinone</keyword>
<dbReference type="InterPro" id="IPR050837">
    <property type="entry name" value="ComplexI_51kDa_subunit"/>
</dbReference>
<evidence type="ECO:0000256" key="2">
    <source>
        <dbReference type="ARBA" id="ARBA00001966"/>
    </source>
</evidence>
<dbReference type="PANTHER" id="PTHR11780:SF10">
    <property type="entry name" value="NADH DEHYDROGENASE [UBIQUINONE] FLAVOPROTEIN 1, MITOCHONDRIAL"/>
    <property type="match status" value="1"/>
</dbReference>
<dbReference type="InterPro" id="IPR001949">
    <property type="entry name" value="NADH-UbQ_OxRdtase_51kDa_CS"/>
</dbReference>
<dbReference type="STRING" id="575540.Isop_3647"/>
<evidence type="ECO:0000256" key="13">
    <source>
        <dbReference type="RuleBase" id="RU364066"/>
    </source>
</evidence>
<name>E8QZ75_ISOPI</name>
<evidence type="ECO:0000256" key="11">
    <source>
        <dbReference type="ARBA" id="ARBA00023027"/>
    </source>
</evidence>
<keyword evidence="8" id="KW-1278">Translocase</keyword>
<keyword evidence="11 13" id="KW-0520">NAD</keyword>
<dbReference type="EC" id="7.1.1.-" evidence="13"/>
<keyword evidence="9 13" id="KW-0408">Iron</keyword>
<dbReference type="Gene3D" id="3.40.50.11540">
    <property type="entry name" value="NADH-ubiquinone oxidoreductase 51kDa subunit"/>
    <property type="match status" value="1"/>
</dbReference>
<feature type="compositionally biased region" description="Low complexity" evidence="14">
    <location>
        <begin position="458"/>
        <end position="475"/>
    </location>
</feature>
<dbReference type="EMBL" id="CP002353">
    <property type="protein sequence ID" value="ADV64204.1"/>
    <property type="molecule type" value="Genomic_DNA"/>
</dbReference>
<evidence type="ECO:0000256" key="12">
    <source>
        <dbReference type="ARBA" id="ARBA00047712"/>
    </source>
</evidence>
<dbReference type="Proteomes" id="UP000008631">
    <property type="component" value="Chromosome"/>
</dbReference>
<sequence>MAQFEPVLTRNWNVENGHTLRVYEARGGYQAARKALTTMSPDDVVNLVKASELRGRGGAGFPTGLKWSFLPKDRTETLMCVNGDESEPATFNNRLLIERDPHQFLEGILISCFATRATTAYVYLRFEYIAGYKMMERAIAEAEAAGHLGRNIYGSGFDLKVVLHRGAGAYICGEETGLIESLEGKRGWPRIKPPFPAVEGAFRKPTVVNNVETLCCVPHIVERGADWFKSIGTPKSYGPKLYCVSGHVNKQVCVELPLGVTTRQLIEEHAGGVWKGRKAKAAVPGGISMGLLAESEFDVPLDFEALRPTGCLGLGTAAVTVLDETMPIIDYLAICARFFAHESCGQCTPCREGTNWLNKTIHRIKNGGGRLEDLDILEQLSQNMGITPGTTICGLADGAAWPVKNALAKFRGELEEYIRTHQNPASLPTPLQTAIAQGVPTGPIYDLPIPMRPGQLQAPAARPAPSSLPALTASS</sequence>
<dbReference type="GO" id="GO:0008137">
    <property type="term" value="F:NADH dehydrogenase (ubiquinone) activity"/>
    <property type="evidence" value="ECO:0007669"/>
    <property type="project" value="InterPro"/>
</dbReference>
<feature type="domain" description="NADH-ubiquinone oxidoreductase 51kDa subunit iron-sulphur binding" evidence="15">
    <location>
        <begin position="329"/>
        <end position="374"/>
    </location>
</feature>
<dbReference type="InParanoid" id="E8QZ75"/>
<comment type="catalytic activity">
    <reaction evidence="12 13">
        <text>a quinone + NADH + 5 H(+)(in) = a quinol + NAD(+) + 4 H(+)(out)</text>
        <dbReference type="Rhea" id="RHEA:57888"/>
        <dbReference type="ChEBI" id="CHEBI:15378"/>
        <dbReference type="ChEBI" id="CHEBI:24646"/>
        <dbReference type="ChEBI" id="CHEBI:57540"/>
        <dbReference type="ChEBI" id="CHEBI:57945"/>
        <dbReference type="ChEBI" id="CHEBI:132124"/>
    </reaction>
</comment>
<dbReference type="RefSeq" id="WP_013566492.1">
    <property type="nucleotide sequence ID" value="NC_014962.1"/>
</dbReference>
<evidence type="ECO:0000256" key="14">
    <source>
        <dbReference type="SAM" id="MobiDB-lite"/>
    </source>
</evidence>
<accession>E8QZ75</accession>
<evidence type="ECO:0000256" key="4">
    <source>
        <dbReference type="ARBA" id="ARBA00022485"/>
    </source>
</evidence>
<evidence type="ECO:0000256" key="1">
    <source>
        <dbReference type="ARBA" id="ARBA00001917"/>
    </source>
</evidence>
<evidence type="ECO:0000256" key="9">
    <source>
        <dbReference type="ARBA" id="ARBA00023004"/>
    </source>
</evidence>
<proteinExistence type="inferred from homology"/>
<dbReference type="KEGG" id="ipa:Isop_3647"/>
<evidence type="ECO:0000256" key="5">
    <source>
        <dbReference type="ARBA" id="ARBA00022630"/>
    </source>
</evidence>
<dbReference type="eggNOG" id="COG1894">
    <property type="taxonomic scope" value="Bacteria"/>
</dbReference>